<protein>
    <recommendedName>
        <fullName evidence="4">Secreted protein</fullName>
    </recommendedName>
</protein>
<dbReference type="Proteomes" id="UP000532010">
    <property type="component" value="Unassembled WGS sequence"/>
</dbReference>
<organism evidence="2 3">
    <name type="scientific">Microvirga lupini</name>
    <dbReference type="NCBI Taxonomy" id="420324"/>
    <lineage>
        <taxon>Bacteria</taxon>
        <taxon>Pseudomonadati</taxon>
        <taxon>Pseudomonadota</taxon>
        <taxon>Alphaproteobacteria</taxon>
        <taxon>Hyphomicrobiales</taxon>
        <taxon>Methylobacteriaceae</taxon>
        <taxon>Microvirga</taxon>
    </lineage>
</organism>
<keyword evidence="1" id="KW-0732">Signal</keyword>
<evidence type="ECO:0000313" key="2">
    <source>
        <dbReference type="EMBL" id="MBB3021521.1"/>
    </source>
</evidence>
<evidence type="ECO:0000313" key="3">
    <source>
        <dbReference type="Proteomes" id="UP000532010"/>
    </source>
</evidence>
<keyword evidence="3" id="KW-1185">Reference proteome</keyword>
<dbReference type="EMBL" id="JACHWB010000011">
    <property type="protein sequence ID" value="MBB3021521.1"/>
    <property type="molecule type" value="Genomic_DNA"/>
</dbReference>
<sequence>MQRYLRLAVLSSLITAIPASAQDREGSRLPSGEIRIPSGAAIDRMLDRNAVPDPAKDFSGNDATAIQQMDEQDRKINREVEKGICPGC</sequence>
<evidence type="ECO:0008006" key="4">
    <source>
        <dbReference type="Google" id="ProtNLM"/>
    </source>
</evidence>
<reference evidence="2 3" key="1">
    <citation type="submission" date="2020-08" db="EMBL/GenBank/DDBJ databases">
        <title>The Agave Microbiome: Exploring the role of microbial communities in plant adaptations to desert environments.</title>
        <authorList>
            <person name="Partida-Martinez L.P."/>
        </authorList>
    </citation>
    <scope>NUCLEOTIDE SEQUENCE [LARGE SCALE GENOMIC DNA]</scope>
    <source>
        <strain evidence="2 3">AT3.9</strain>
    </source>
</reference>
<gene>
    <name evidence="2" type="ORF">FHR70_004622</name>
</gene>
<feature type="chain" id="PRO_5030774679" description="Secreted protein" evidence="1">
    <location>
        <begin position="22"/>
        <end position="88"/>
    </location>
</feature>
<feature type="signal peptide" evidence="1">
    <location>
        <begin position="1"/>
        <end position="21"/>
    </location>
</feature>
<name>A0A7W4VQQ9_9HYPH</name>
<accession>A0A7W4VQQ9</accession>
<proteinExistence type="predicted"/>
<dbReference type="AlphaFoldDB" id="A0A7W4VQQ9"/>
<comment type="caution">
    <text evidence="2">The sequence shown here is derived from an EMBL/GenBank/DDBJ whole genome shotgun (WGS) entry which is preliminary data.</text>
</comment>
<dbReference type="RefSeq" id="WP_183454456.1">
    <property type="nucleotide sequence ID" value="NZ_JACHWB010000011.1"/>
</dbReference>
<evidence type="ECO:0000256" key="1">
    <source>
        <dbReference type="SAM" id="SignalP"/>
    </source>
</evidence>